<comment type="caution">
    <text evidence="1">The sequence shown here is derived from an EMBL/GenBank/DDBJ whole genome shotgun (WGS) entry which is preliminary data.</text>
</comment>
<name>A0AAD6MB03_9ROSI</name>
<reference evidence="1" key="1">
    <citation type="journal article" date="2023" name="Mol. Ecol. Resour.">
        <title>Chromosome-level genome assembly of a triploid poplar Populus alba 'Berolinensis'.</title>
        <authorList>
            <person name="Chen S."/>
            <person name="Yu Y."/>
            <person name="Wang X."/>
            <person name="Wang S."/>
            <person name="Zhang T."/>
            <person name="Zhou Y."/>
            <person name="He R."/>
            <person name="Meng N."/>
            <person name="Wang Y."/>
            <person name="Liu W."/>
            <person name="Liu Z."/>
            <person name="Liu J."/>
            <person name="Guo Q."/>
            <person name="Huang H."/>
            <person name="Sederoff R.R."/>
            <person name="Wang G."/>
            <person name="Qu G."/>
            <person name="Chen S."/>
        </authorList>
    </citation>
    <scope>NUCLEOTIDE SEQUENCE</scope>
    <source>
        <strain evidence="1">SC-2020</strain>
    </source>
</reference>
<dbReference type="EMBL" id="JAQIZT010000010">
    <property type="protein sequence ID" value="KAJ6982165.1"/>
    <property type="molecule type" value="Genomic_DNA"/>
</dbReference>
<sequence>MLVMVTVESGPRHHIRLITILQRVEAVSPGTKTNDLSPRVKIRMAEKSDLDKWANRALPLSVLFVD</sequence>
<evidence type="ECO:0000313" key="2">
    <source>
        <dbReference type="Proteomes" id="UP001164929"/>
    </source>
</evidence>
<evidence type="ECO:0000313" key="1">
    <source>
        <dbReference type="EMBL" id="KAJ6982165.1"/>
    </source>
</evidence>
<proteinExistence type="predicted"/>
<dbReference type="AlphaFoldDB" id="A0AAD6MB03"/>
<keyword evidence="2" id="KW-1185">Reference proteome</keyword>
<protein>
    <submittedName>
        <fullName evidence="1">Uncharacterized protein</fullName>
    </submittedName>
</protein>
<gene>
    <name evidence="1" type="ORF">NC653_025319</name>
</gene>
<organism evidence="1 2">
    <name type="scientific">Populus alba x Populus x berolinensis</name>
    <dbReference type="NCBI Taxonomy" id="444605"/>
    <lineage>
        <taxon>Eukaryota</taxon>
        <taxon>Viridiplantae</taxon>
        <taxon>Streptophyta</taxon>
        <taxon>Embryophyta</taxon>
        <taxon>Tracheophyta</taxon>
        <taxon>Spermatophyta</taxon>
        <taxon>Magnoliopsida</taxon>
        <taxon>eudicotyledons</taxon>
        <taxon>Gunneridae</taxon>
        <taxon>Pentapetalae</taxon>
        <taxon>rosids</taxon>
        <taxon>fabids</taxon>
        <taxon>Malpighiales</taxon>
        <taxon>Salicaceae</taxon>
        <taxon>Saliceae</taxon>
        <taxon>Populus</taxon>
    </lineage>
</organism>
<dbReference type="Proteomes" id="UP001164929">
    <property type="component" value="Chromosome 10"/>
</dbReference>
<accession>A0AAD6MB03</accession>